<dbReference type="OrthoDB" id="366890at2"/>
<evidence type="ECO:0000313" key="3">
    <source>
        <dbReference type="Proteomes" id="UP000182737"/>
    </source>
</evidence>
<dbReference type="Gene3D" id="2.40.160.130">
    <property type="entry name" value="Capsule assembly protein Wzi"/>
    <property type="match status" value="1"/>
</dbReference>
<keyword evidence="3" id="KW-1185">Reference proteome</keyword>
<dbReference type="EMBL" id="FORI01000001">
    <property type="protein sequence ID" value="SFI45699.1"/>
    <property type="molecule type" value="Genomic_DNA"/>
</dbReference>
<gene>
    <name evidence="2" type="ORF">SAMN04487775_101502</name>
</gene>
<feature type="signal peptide" evidence="1">
    <location>
        <begin position="1"/>
        <end position="20"/>
    </location>
</feature>
<dbReference type="InterPro" id="IPR038636">
    <property type="entry name" value="Wzi_sf"/>
</dbReference>
<reference evidence="3" key="1">
    <citation type="submission" date="2016-10" db="EMBL/GenBank/DDBJ databases">
        <authorList>
            <person name="Varghese N."/>
            <person name="Submissions S."/>
        </authorList>
    </citation>
    <scope>NUCLEOTIDE SEQUENCE [LARGE SCALE GENOMIC DNA]</scope>
    <source>
        <strain evidence="3">XBD1002</strain>
    </source>
</reference>
<evidence type="ECO:0008006" key="4">
    <source>
        <dbReference type="Google" id="ProtNLM"/>
    </source>
</evidence>
<dbReference type="RefSeq" id="WP_074930158.1">
    <property type="nucleotide sequence ID" value="NZ_FORI01000001.1"/>
</dbReference>
<keyword evidence="1" id="KW-0732">Signal</keyword>
<accession>A0A1I3ICU8</accession>
<evidence type="ECO:0000256" key="1">
    <source>
        <dbReference type="SAM" id="SignalP"/>
    </source>
</evidence>
<sequence length="579" mass="64859">MKKIIQLLIVSVLFSALSFAQVYSAQQAIPAGHWIYDALYYMNLEQKKSSTLDNAPLTVSELYLNFQQIDRESLSEAGKVIYETAESFFERKKFLFDFNGAKFTANAILNPVGVIRTNPDVDWTYASAYTDAGTNYVSTSAMGTVYTEPVAVFPFILDFGEIAYISVEPYAGAGPFWSLTSDFYATNIPTGNNGAEFFMWPLNANASIGKCFGGWGAELNVGRQGLEVGRTQTGSILYNSTFQTDFYAQLNLYSPRIKYTMDVAQVDISRFYYMHSAEIVPFSWLKLGILEGTLVDGDFELRYLNPLLFMHAFSGWRQYASDDEKTNYGEAHYCAYFGWSFDITPCKYLRIYGMYAQNEIQSSVELNNDEDYSVPDSFAYQLGTEVSLPVGEGYLTSALEGIYTTPFCYLKQTQAASLARVRENSDAPYAAGRIASWIGTPFGPDALGGELSAKYEVPEKFNAGLKYLFMAHGTNSFGLFNTKNPNHEELEYYYPQAIYLQDKEDGINSAEKTRAMRSNSLTETVQYTNRITLSGEYYFMRNLSAGGAAAYTFVLNNKGHGGEFAHGLEFTVNAKYSIF</sequence>
<protein>
    <recommendedName>
        <fullName evidence="4">Capsule assembly protein Wzi</fullName>
    </recommendedName>
</protein>
<dbReference type="Proteomes" id="UP000182737">
    <property type="component" value="Unassembled WGS sequence"/>
</dbReference>
<organism evidence="2 3">
    <name type="scientific">Treponema bryantii</name>
    <dbReference type="NCBI Taxonomy" id="163"/>
    <lineage>
        <taxon>Bacteria</taxon>
        <taxon>Pseudomonadati</taxon>
        <taxon>Spirochaetota</taxon>
        <taxon>Spirochaetia</taxon>
        <taxon>Spirochaetales</taxon>
        <taxon>Treponemataceae</taxon>
        <taxon>Treponema</taxon>
    </lineage>
</organism>
<proteinExistence type="predicted"/>
<evidence type="ECO:0000313" key="2">
    <source>
        <dbReference type="EMBL" id="SFI45699.1"/>
    </source>
</evidence>
<dbReference type="AlphaFoldDB" id="A0A1I3ICU8"/>
<name>A0A1I3ICU8_9SPIR</name>
<feature type="chain" id="PRO_5010165960" description="Capsule assembly protein Wzi" evidence="1">
    <location>
        <begin position="21"/>
        <end position="579"/>
    </location>
</feature>